<keyword evidence="2" id="KW-0813">Transport</keyword>
<evidence type="ECO:0000256" key="7">
    <source>
        <dbReference type="SAM" id="Phobius"/>
    </source>
</evidence>
<feature type="transmembrane region" description="Helical" evidence="7">
    <location>
        <begin position="7"/>
        <end position="28"/>
    </location>
</feature>
<keyword evidence="5 7" id="KW-1133">Transmembrane helix</keyword>
<comment type="caution">
    <text evidence="8">The sequence shown here is derived from an EMBL/GenBank/DDBJ whole genome shotgun (WGS) entry which is preliminary data.</text>
</comment>
<dbReference type="InterPro" id="IPR002528">
    <property type="entry name" value="MATE_fam"/>
</dbReference>
<feature type="transmembrane region" description="Helical" evidence="7">
    <location>
        <begin position="56"/>
        <end position="76"/>
    </location>
</feature>
<dbReference type="PIRSF" id="PIRSF006603">
    <property type="entry name" value="DinF"/>
    <property type="match status" value="1"/>
</dbReference>
<evidence type="ECO:0000256" key="1">
    <source>
        <dbReference type="ARBA" id="ARBA00004651"/>
    </source>
</evidence>
<proteinExistence type="predicted"/>
<evidence type="ECO:0000256" key="6">
    <source>
        <dbReference type="ARBA" id="ARBA00023136"/>
    </source>
</evidence>
<feature type="transmembrane region" description="Helical" evidence="7">
    <location>
        <begin position="88"/>
        <end position="110"/>
    </location>
</feature>
<dbReference type="PANTHER" id="PTHR42925:SF2">
    <property type="entry name" value="NA+ DRIVEN MULTIDRUG EFFLUX PUMP"/>
    <property type="match status" value="1"/>
</dbReference>
<evidence type="ECO:0000256" key="2">
    <source>
        <dbReference type="ARBA" id="ARBA00022448"/>
    </source>
</evidence>
<evidence type="ECO:0000256" key="3">
    <source>
        <dbReference type="ARBA" id="ARBA00022475"/>
    </source>
</evidence>
<dbReference type="InterPro" id="IPR048279">
    <property type="entry name" value="MdtK-like"/>
</dbReference>
<organism evidence="8 9">
    <name type="scientific">Candidatus Merdivicinus excrementipullorum</name>
    <dbReference type="NCBI Taxonomy" id="2840867"/>
    <lineage>
        <taxon>Bacteria</taxon>
        <taxon>Bacillati</taxon>
        <taxon>Bacillota</taxon>
        <taxon>Clostridia</taxon>
        <taxon>Eubacteriales</taxon>
        <taxon>Oscillospiraceae</taxon>
        <taxon>Oscillospiraceae incertae sedis</taxon>
        <taxon>Candidatus Merdivicinus</taxon>
    </lineage>
</organism>
<feature type="transmembrane region" description="Helical" evidence="7">
    <location>
        <begin position="355"/>
        <end position="374"/>
    </location>
</feature>
<keyword evidence="3" id="KW-1003">Cell membrane</keyword>
<comment type="subcellular location">
    <subcellularLocation>
        <location evidence="1">Cell membrane</location>
        <topology evidence="1">Multi-pass membrane protein</topology>
    </subcellularLocation>
</comment>
<evidence type="ECO:0000313" key="8">
    <source>
        <dbReference type="EMBL" id="HIS75219.1"/>
    </source>
</evidence>
<dbReference type="GO" id="GO:0005886">
    <property type="term" value="C:plasma membrane"/>
    <property type="evidence" value="ECO:0007669"/>
    <property type="project" value="UniProtKB-SubCell"/>
</dbReference>
<feature type="transmembrane region" description="Helical" evidence="7">
    <location>
        <begin position="386"/>
        <end position="408"/>
    </location>
</feature>
<keyword evidence="6 7" id="KW-0472">Membrane</keyword>
<dbReference type="NCBIfam" id="TIGR00797">
    <property type="entry name" value="matE"/>
    <property type="match status" value="1"/>
</dbReference>
<dbReference type="Pfam" id="PF01554">
    <property type="entry name" value="MatE"/>
    <property type="match status" value="2"/>
</dbReference>
<reference evidence="8" key="1">
    <citation type="submission" date="2020-10" db="EMBL/GenBank/DDBJ databases">
        <authorList>
            <person name="Gilroy R."/>
        </authorList>
    </citation>
    <scope>NUCLEOTIDE SEQUENCE</scope>
    <source>
        <strain evidence="8">CHK199-13235</strain>
    </source>
</reference>
<feature type="transmembrane region" description="Helical" evidence="7">
    <location>
        <begin position="193"/>
        <end position="214"/>
    </location>
</feature>
<dbReference type="GO" id="GO:0015297">
    <property type="term" value="F:antiporter activity"/>
    <property type="evidence" value="ECO:0007669"/>
    <property type="project" value="InterPro"/>
</dbReference>
<sequence length="448" mass="49941">MVKDKQFYRSLFIVALPAAFQGLISMGVNMLDNLMVGALGDVTLASVSLANQATTLFTFLVNGIGGGAAVLISQYWGKKDYDRIRRIFGVILRFAAIVSFIVCGLVFFFPRQTMRIFTNDLGMIAEGAKYVRIVCLSYPLFAMANTMVVMLRWMEIVRIGLLISSISLVCNFCFNYLLIFGHLGFPALGAEGAAIATVIARLFELCIAAYYLFFREQRVRFRLRNFLTWDREMTGDFFRHSLPIIAGDSQWGLVGAAKAMLIGRLGVSMVSANSIADIFLSLARIFTDGLANGACVVIGKSVGEKDYVRTRQYSNTIQILFACLGVLVSGTVIFMSFTVPYLYNITPETQKLAAQFLLIGAFTHLGTCYHAACFTGINRGAGDGKFVMKVDMVCGWLIVVPLTFLAGFVFQWPLWAVFLCTRIDQCFKWIIAFFRLRGDKWIKNVTRD</sequence>
<dbReference type="CDD" id="cd13134">
    <property type="entry name" value="MATE_like_8"/>
    <property type="match status" value="1"/>
</dbReference>
<evidence type="ECO:0000313" key="9">
    <source>
        <dbReference type="Proteomes" id="UP000824002"/>
    </source>
</evidence>
<dbReference type="GO" id="GO:0042910">
    <property type="term" value="F:xenobiotic transmembrane transporter activity"/>
    <property type="evidence" value="ECO:0007669"/>
    <property type="project" value="InterPro"/>
</dbReference>
<feature type="transmembrane region" description="Helical" evidence="7">
    <location>
        <begin position="319"/>
        <end position="343"/>
    </location>
</feature>
<evidence type="ECO:0000256" key="4">
    <source>
        <dbReference type="ARBA" id="ARBA00022692"/>
    </source>
</evidence>
<accession>A0A9D1JY65</accession>
<feature type="transmembrane region" description="Helical" evidence="7">
    <location>
        <begin position="130"/>
        <end position="149"/>
    </location>
</feature>
<feature type="transmembrane region" description="Helical" evidence="7">
    <location>
        <begin position="161"/>
        <end position="181"/>
    </location>
</feature>
<keyword evidence="4 7" id="KW-0812">Transmembrane</keyword>
<name>A0A9D1JY65_9FIRM</name>
<dbReference type="EMBL" id="DVJP01000003">
    <property type="protein sequence ID" value="HIS75219.1"/>
    <property type="molecule type" value="Genomic_DNA"/>
</dbReference>
<gene>
    <name evidence="8" type="ORF">IAB51_00255</name>
</gene>
<dbReference type="Proteomes" id="UP000824002">
    <property type="component" value="Unassembled WGS sequence"/>
</dbReference>
<evidence type="ECO:0000256" key="5">
    <source>
        <dbReference type="ARBA" id="ARBA00022989"/>
    </source>
</evidence>
<dbReference type="PANTHER" id="PTHR42925">
    <property type="entry name" value="MULTIDRUG AND TOXIN EFFLUX PROTEIN MATE FAMILY"/>
    <property type="match status" value="1"/>
</dbReference>
<protein>
    <submittedName>
        <fullName evidence="8">MATE family efflux transporter</fullName>
    </submittedName>
</protein>
<dbReference type="InterPro" id="IPR047135">
    <property type="entry name" value="YsiQ"/>
</dbReference>
<reference evidence="8" key="2">
    <citation type="journal article" date="2021" name="PeerJ">
        <title>Extensive microbial diversity within the chicken gut microbiome revealed by metagenomics and culture.</title>
        <authorList>
            <person name="Gilroy R."/>
            <person name="Ravi A."/>
            <person name="Getino M."/>
            <person name="Pursley I."/>
            <person name="Horton D.L."/>
            <person name="Alikhan N.F."/>
            <person name="Baker D."/>
            <person name="Gharbi K."/>
            <person name="Hall N."/>
            <person name="Watson M."/>
            <person name="Adriaenssens E.M."/>
            <person name="Foster-Nyarko E."/>
            <person name="Jarju S."/>
            <person name="Secka A."/>
            <person name="Antonio M."/>
            <person name="Oren A."/>
            <person name="Chaudhuri R.R."/>
            <person name="La Ragione R."/>
            <person name="Hildebrand F."/>
            <person name="Pallen M.J."/>
        </authorList>
    </citation>
    <scope>NUCLEOTIDE SEQUENCE</scope>
    <source>
        <strain evidence="8">CHK199-13235</strain>
    </source>
</reference>
<dbReference type="AlphaFoldDB" id="A0A9D1JY65"/>